<keyword evidence="3" id="KW-1185">Reference proteome</keyword>
<dbReference type="EMBL" id="JAMPLM010000060">
    <property type="protein sequence ID" value="MEP1062281.1"/>
    <property type="molecule type" value="Genomic_DNA"/>
</dbReference>
<feature type="domain" description="NmrA-like" evidence="1">
    <location>
        <begin position="2"/>
        <end position="251"/>
    </location>
</feature>
<dbReference type="InterPro" id="IPR008030">
    <property type="entry name" value="NmrA-like"/>
</dbReference>
<dbReference type="Gene3D" id="3.40.50.720">
    <property type="entry name" value="NAD(P)-binding Rossmann-like Domain"/>
    <property type="match status" value="1"/>
</dbReference>
<comment type="caution">
    <text evidence="2">The sequence shown here is derived from an EMBL/GenBank/DDBJ whole genome shotgun (WGS) entry which is preliminary data.</text>
</comment>
<protein>
    <submittedName>
        <fullName evidence="2">NAD(P)H-binding protein</fullName>
    </submittedName>
</protein>
<evidence type="ECO:0000313" key="2">
    <source>
        <dbReference type="EMBL" id="MEP1062281.1"/>
    </source>
</evidence>
<dbReference type="Proteomes" id="UP001476950">
    <property type="component" value="Unassembled WGS sequence"/>
</dbReference>
<evidence type="ECO:0000313" key="3">
    <source>
        <dbReference type="Proteomes" id="UP001476950"/>
    </source>
</evidence>
<dbReference type="Pfam" id="PF05368">
    <property type="entry name" value="NmrA"/>
    <property type="match status" value="1"/>
</dbReference>
<proteinExistence type="predicted"/>
<gene>
    <name evidence="2" type="ORF">NDI38_28315</name>
</gene>
<sequence>MTIVITAPTGNTGGRIAQQLIAAGEKVAVLVRDPARIADVIRQNATIYQGSVDDPAALTQATQNADALYLVVPYNFGTFHLRQWQRQVGAAAAAAIATNAIPHVVNLSSNGAHRPNGMGPISGLHAVEQSLNAVAANVVHLRPGFFMENYLLQLDAIRTTHQVFMPIAGDRRLAMIATQDIADVATKLLRDRTWSGQSVLGLHGATDLNFDEAAQILGQVLKQPVTHVQTTLDQFRDTLLQLGATEHVAGEYVEMWSGLARPDYSPAEPRTPETTTPTTFVQFVQDKMMPLLTEPATT</sequence>
<dbReference type="RefSeq" id="WP_190455581.1">
    <property type="nucleotide sequence ID" value="NZ_JAMPLM010000060.1"/>
</dbReference>
<dbReference type="InterPro" id="IPR051604">
    <property type="entry name" value="Ergot_Alk_Oxidoreductase"/>
</dbReference>
<evidence type="ECO:0000259" key="1">
    <source>
        <dbReference type="Pfam" id="PF05368"/>
    </source>
</evidence>
<reference evidence="2 3" key="1">
    <citation type="submission" date="2022-04" db="EMBL/GenBank/DDBJ databases">
        <title>Positive selection, recombination, and allopatry shape intraspecific diversity of widespread and dominant cyanobacteria.</title>
        <authorList>
            <person name="Wei J."/>
            <person name="Shu W."/>
            <person name="Hu C."/>
        </authorList>
    </citation>
    <scope>NUCLEOTIDE SEQUENCE [LARGE SCALE GENOMIC DNA]</scope>
    <source>
        <strain evidence="2 3">AS-A4</strain>
    </source>
</reference>
<accession>A0ABV0KTG1</accession>
<name>A0ABV0KTG1_9CYAN</name>
<dbReference type="Gene3D" id="3.90.25.10">
    <property type="entry name" value="UDP-galactose 4-epimerase, domain 1"/>
    <property type="match status" value="1"/>
</dbReference>
<dbReference type="PANTHER" id="PTHR43162:SF1">
    <property type="entry name" value="PRESTALK A DIFFERENTIATION PROTEIN A"/>
    <property type="match status" value="1"/>
</dbReference>
<dbReference type="PANTHER" id="PTHR43162">
    <property type="match status" value="1"/>
</dbReference>
<dbReference type="SUPFAM" id="SSF51735">
    <property type="entry name" value="NAD(P)-binding Rossmann-fold domains"/>
    <property type="match status" value="1"/>
</dbReference>
<organism evidence="2 3">
    <name type="scientific">Stenomitos frigidus AS-A4</name>
    <dbReference type="NCBI Taxonomy" id="2933935"/>
    <lineage>
        <taxon>Bacteria</taxon>
        <taxon>Bacillati</taxon>
        <taxon>Cyanobacteriota</taxon>
        <taxon>Cyanophyceae</taxon>
        <taxon>Leptolyngbyales</taxon>
        <taxon>Leptolyngbyaceae</taxon>
        <taxon>Stenomitos</taxon>
    </lineage>
</organism>
<dbReference type="InterPro" id="IPR036291">
    <property type="entry name" value="NAD(P)-bd_dom_sf"/>
</dbReference>